<protein>
    <submittedName>
        <fullName evidence="3">Uncharacterized protein</fullName>
    </submittedName>
</protein>
<comment type="caution">
    <text evidence="3">The sequence shown here is derived from an EMBL/GenBank/DDBJ whole genome shotgun (WGS) entry which is preliminary data.</text>
</comment>
<dbReference type="PATRIC" id="fig|1122152.4.peg.1296"/>
<dbReference type="Proteomes" id="UP000051931">
    <property type="component" value="Unassembled WGS sequence"/>
</dbReference>
<name>A0A0R1S0Y8_9LACO</name>
<feature type="coiled-coil region" evidence="1">
    <location>
        <begin position="117"/>
        <end position="151"/>
    </location>
</feature>
<proteinExistence type="predicted"/>
<sequence>MSSKNETALVNPSTAAEELKISVATLRKYSLLVEKTTGRDDYYQRTAQRARLYTQQNIEDLKAFHKLAKTSDLTLSEAARQVFAISDKQAEDQKKADQKLEQQANALLDSKQVVKLLTALQQTIASQNKAIADLQAQVAAVQKQNEALLDAQKQIPAPEDKFAGMPDISGIVDADLAAEPQEKTPEQKRSEVAEDMQKSEDEVRGEILRRAHENAAKRAKANVHRTLADMQLPRKKHWWDRFLS</sequence>
<keyword evidence="1" id="KW-0175">Coiled coil</keyword>
<evidence type="ECO:0000313" key="3">
    <source>
        <dbReference type="EMBL" id="KRL62791.1"/>
    </source>
</evidence>
<dbReference type="EMBL" id="AZFB01000007">
    <property type="protein sequence ID" value="KRL62791.1"/>
    <property type="molecule type" value="Genomic_DNA"/>
</dbReference>
<organism evidence="3 4">
    <name type="scientific">Lactobacillus psittaci DSM 15354</name>
    <dbReference type="NCBI Taxonomy" id="1122152"/>
    <lineage>
        <taxon>Bacteria</taxon>
        <taxon>Bacillati</taxon>
        <taxon>Bacillota</taxon>
        <taxon>Bacilli</taxon>
        <taxon>Lactobacillales</taxon>
        <taxon>Lactobacillaceae</taxon>
        <taxon>Lactobacillus</taxon>
    </lineage>
</organism>
<evidence type="ECO:0000256" key="1">
    <source>
        <dbReference type="SAM" id="Coils"/>
    </source>
</evidence>
<evidence type="ECO:0000256" key="2">
    <source>
        <dbReference type="SAM" id="MobiDB-lite"/>
    </source>
</evidence>
<gene>
    <name evidence="3" type="ORF">FC23_GL001262</name>
</gene>
<evidence type="ECO:0000313" key="4">
    <source>
        <dbReference type="Proteomes" id="UP000051931"/>
    </source>
</evidence>
<dbReference type="OrthoDB" id="2157217at2"/>
<feature type="compositionally biased region" description="Basic and acidic residues" evidence="2">
    <location>
        <begin position="180"/>
        <end position="202"/>
    </location>
</feature>
<dbReference type="SUPFAM" id="SSF46955">
    <property type="entry name" value="Putative DNA-binding domain"/>
    <property type="match status" value="1"/>
</dbReference>
<dbReference type="InterPro" id="IPR009061">
    <property type="entry name" value="DNA-bd_dom_put_sf"/>
</dbReference>
<dbReference type="Gene3D" id="1.10.1660.10">
    <property type="match status" value="1"/>
</dbReference>
<accession>A0A0R1S0Y8</accession>
<dbReference type="STRING" id="1122152.GCA_000425905_01249"/>
<dbReference type="AlphaFoldDB" id="A0A0R1S0Y8"/>
<dbReference type="RefSeq" id="WP_027825198.1">
    <property type="nucleotide sequence ID" value="NZ_AUEI01000010.1"/>
</dbReference>
<feature type="region of interest" description="Disordered" evidence="2">
    <location>
        <begin position="177"/>
        <end position="202"/>
    </location>
</feature>
<reference evidence="3 4" key="1">
    <citation type="journal article" date="2015" name="Genome Announc.">
        <title>Expanding the biotechnology potential of lactobacilli through comparative genomics of 213 strains and associated genera.</title>
        <authorList>
            <person name="Sun Z."/>
            <person name="Harris H.M."/>
            <person name="McCann A."/>
            <person name="Guo C."/>
            <person name="Argimon S."/>
            <person name="Zhang W."/>
            <person name="Yang X."/>
            <person name="Jeffery I.B."/>
            <person name="Cooney J.C."/>
            <person name="Kagawa T.F."/>
            <person name="Liu W."/>
            <person name="Song Y."/>
            <person name="Salvetti E."/>
            <person name="Wrobel A."/>
            <person name="Rasinkangas P."/>
            <person name="Parkhill J."/>
            <person name="Rea M.C."/>
            <person name="O'Sullivan O."/>
            <person name="Ritari J."/>
            <person name="Douillard F.P."/>
            <person name="Paul Ross R."/>
            <person name="Yang R."/>
            <person name="Briner A.E."/>
            <person name="Felis G.E."/>
            <person name="de Vos W.M."/>
            <person name="Barrangou R."/>
            <person name="Klaenhammer T.R."/>
            <person name="Caufield P.W."/>
            <person name="Cui Y."/>
            <person name="Zhang H."/>
            <person name="O'Toole P.W."/>
        </authorList>
    </citation>
    <scope>NUCLEOTIDE SEQUENCE [LARGE SCALE GENOMIC DNA]</scope>
    <source>
        <strain evidence="3 4">DSM 15354</strain>
    </source>
</reference>
<keyword evidence="4" id="KW-1185">Reference proteome</keyword>
<dbReference type="eggNOG" id="ENOG5033CQY">
    <property type="taxonomic scope" value="Bacteria"/>
</dbReference>